<dbReference type="AlphaFoldDB" id="A0A1W1ZGR7"/>
<evidence type="ECO:0000313" key="1">
    <source>
        <dbReference type="EMBL" id="SMC47546.1"/>
    </source>
</evidence>
<proteinExistence type="predicted"/>
<dbReference type="PANTHER" id="PTHR37943:SF1">
    <property type="entry name" value="PROTEIN VES"/>
    <property type="match status" value="1"/>
</dbReference>
<dbReference type="Gene3D" id="2.60.120.10">
    <property type="entry name" value="Jelly Rolls"/>
    <property type="match status" value="1"/>
</dbReference>
<dbReference type="InterPro" id="IPR010282">
    <property type="entry name" value="Uncharacterised_HutD/Ves"/>
</dbReference>
<evidence type="ECO:0000313" key="2">
    <source>
        <dbReference type="Proteomes" id="UP000243884"/>
    </source>
</evidence>
<reference evidence="2" key="1">
    <citation type="submission" date="2017-04" db="EMBL/GenBank/DDBJ databases">
        <authorList>
            <person name="Varghese N."/>
            <person name="Submissions S."/>
        </authorList>
    </citation>
    <scope>NUCLEOTIDE SEQUENCE [LARGE SCALE GENOMIC DNA]</scope>
    <source>
        <strain evidence="2">DSM 21500</strain>
    </source>
</reference>
<dbReference type="Pfam" id="PF05962">
    <property type="entry name" value="HutD"/>
    <property type="match status" value="1"/>
</dbReference>
<protein>
    <submittedName>
        <fullName evidence="1">HutD protein</fullName>
    </submittedName>
</protein>
<name>A0A1W1ZGR7_9LACT</name>
<dbReference type="PANTHER" id="PTHR37943">
    <property type="entry name" value="PROTEIN VES"/>
    <property type="match status" value="1"/>
</dbReference>
<dbReference type="InterPro" id="IPR014710">
    <property type="entry name" value="RmlC-like_jellyroll"/>
</dbReference>
<organism evidence="1 2">
    <name type="scientific">Aerococcus suis</name>
    <dbReference type="NCBI Taxonomy" id="371602"/>
    <lineage>
        <taxon>Bacteria</taxon>
        <taxon>Bacillati</taxon>
        <taxon>Bacillota</taxon>
        <taxon>Bacilli</taxon>
        <taxon>Lactobacillales</taxon>
        <taxon>Aerococcaceae</taxon>
        <taxon>Aerococcus</taxon>
    </lineage>
</organism>
<accession>A0A1W1ZGR7</accession>
<dbReference type="SUPFAM" id="SSF51182">
    <property type="entry name" value="RmlC-like cupins"/>
    <property type="match status" value="1"/>
</dbReference>
<dbReference type="InterPro" id="IPR011051">
    <property type="entry name" value="RmlC_Cupin_sf"/>
</dbReference>
<dbReference type="RefSeq" id="WP_159444451.1">
    <property type="nucleotide sequence ID" value="NZ_FWXK01000008.1"/>
</dbReference>
<dbReference type="EMBL" id="FWXK01000008">
    <property type="protein sequence ID" value="SMC47546.1"/>
    <property type="molecule type" value="Genomic_DNA"/>
</dbReference>
<sequence length="190" mass="21263">MLSVLRMNDYQTNEWSGGETTQLYIYPEIANLADRDFTVRISSATVNLEESEFSDFSGYQRFLQVLEGNIDLEHEGIASKHLPQFDYDYFSGDIPTTSKGRCRDFNVIYTPDVQVTNCLLSDGEAMDLKATATYFFMNPQPSAVTVEVGTERITLGHLESIIVADEAATLHVSDGEPLVGVTMRMPKERA</sequence>
<keyword evidence="2" id="KW-1185">Reference proteome</keyword>
<dbReference type="STRING" id="371602.SAMN04487984_1328"/>
<gene>
    <name evidence="1" type="ORF">SAMN04487984_1328</name>
</gene>
<dbReference type="Proteomes" id="UP000243884">
    <property type="component" value="Unassembled WGS sequence"/>
</dbReference>
<dbReference type="OrthoDB" id="9786443at2"/>